<dbReference type="GO" id="GO:0004673">
    <property type="term" value="F:protein histidine kinase activity"/>
    <property type="evidence" value="ECO:0007669"/>
    <property type="project" value="UniProtKB-EC"/>
</dbReference>
<dbReference type="CDD" id="cd00082">
    <property type="entry name" value="HisKA"/>
    <property type="match status" value="1"/>
</dbReference>
<dbReference type="Gene3D" id="3.40.50.2300">
    <property type="match status" value="1"/>
</dbReference>
<dbReference type="PRINTS" id="PR00344">
    <property type="entry name" value="BCTRLSENSOR"/>
</dbReference>
<evidence type="ECO:0000256" key="3">
    <source>
        <dbReference type="ARBA" id="ARBA00022553"/>
    </source>
</evidence>
<dbReference type="InterPro" id="IPR036097">
    <property type="entry name" value="HisK_dim/P_sf"/>
</dbReference>
<dbReference type="InterPro" id="IPR000014">
    <property type="entry name" value="PAS"/>
</dbReference>
<dbReference type="PANTHER" id="PTHR43047">
    <property type="entry name" value="TWO-COMPONENT HISTIDINE PROTEIN KINASE"/>
    <property type="match status" value="1"/>
</dbReference>
<dbReference type="InterPro" id="IPR036890">
    <property type="entry name" value="HATPase_C_sf"/>
</dbReference>
<dbReference type="CDD" id="cd16922">
    <property type="entry name" value="HATPase_EvgS-ArcB-TorS-like"/>
    <property type="match status" value="1"/>
</dbReference>
<dbReference type="PROSITE" id="PS50113">
    <property type="entry name" value="PAC"/>
    <property type="match status" value="1"/>
</dbReference>
<dbReference type="PROSITE" id="PS50110">
    <property type="entry name" value="RESPONSE_REGULATORY"/>
    <property type="match status" value="1"/>
</dbReference>
<dbReference type="Pfam" id="PF00072">
    <property type="entry name" value="Response_reg"/>
    <property type="match status" value="1"/>
</dbReference>
<protein>
    <recommendedName>
        <fullName evidence="2">histidine kinase</fullName>
        <ecNumber evidence="2">2.7.13.3</ecNumber>
    </recommendedName>
</protein>
<dbReference type="SMART" id="SM00388">
    <property type="entry name" value="HisKA"/>
    <property type="match status" value="1"/>
</dbReference>
<feature type="domain" description="Histidine kinase" evidence="8">
    <location>
        <begin position="159"/>
        <end position="375"/>
    </location>
</feature>
<dbReference type="EMBL" id="CAJPVI010000024">
    <property type="protein sequence ID" value="CAG2151391.1"/>
    <property type="molecule type" value="Genomic_DNA"/>
</dbReference>
<evidence type="ECO:0000256" key="2">
    <source>
        <dbReference type="ARBA" id="ARBA00012438"/>
    </source>
</evidence>
<evidence type="ECO:0000259" key="10">
    <source>
        <dbReference type="PROSITE" id="PS50112"/>
    </source>
</evidence>
<dbReference type="CDD" id="cd00130">
    <property type="entry name" value="PAS"/>
    <property type="match status" value="1"/>
</dbReference>
<dbReference type="SMART" id="SM00387">
    <property type="entry name" value="HATPase_c"/>
    <property type="match status" value="1"/>
</dbReference>
<feature type="compositionally biased region" description="Basic and acidic residues" evidence="7">
    <location>
        <begin position="1"/>
        <end position="11"/>
    </location>
</feature>
<evidence type="ECO:0000256" key="1">
    <source>
        <dbReference type="ARBA" id="ARBA00000085"/>
    </source>
</evidence>
<dbReference type="PROSITE" id="PS50112">
    <property type="entry name" value="PAS"/>
    <property type="match status" value="1"/>
</dbReference>
<evidence type="ECO:0000313" key="13">
    <source>
        <dbReference type="Proteomes" id="UP000672657"/>
    </source>
</evidence>
<evidence type="ECO:0000256" key="6">
    <source>
        <dbReference type="PROSITE-ProRule" id="PRU00169"/>
    </source>
</evidence>
<comment type="caution">
    <text evidence="12">The sequence shown here is derived from an EMBL/GenBank/DDBJ whole genome shotgun (WGS) entry which is preliminary data.</text>
</comment>
<dbReference type="InterPro" id="IPR035965">
    <property type="entry name" value="PAS-like_dom_sf"/>
</dbReference>
<reference evidence="12 13" key="1">
    <citation type="submission" date="2021-03" db="EMBL/GenBank/DDBJ databases">
        <authorList>
            <person name="Peeters C."/>
        </authorList>
    </citation>
    <scope>NUCLEOTIDE SEQUENCE [LARGE SCALE GENOMIC DNA]</scope>
    <source>
        <strain evidence="12 13">LMG 26411</strain>
    </source>
</reference>
<feature type="domain" description="PAS" evidence="10">
    <location>
        <begin position="22"/>
        <end position="77"/>
    </location>
</feature>
<dbReference type="SUPFAM" id="SSF52172">
    <property type="entry name" value="CheY-like"/>
    <property type="match status" value="1"/>
</dbReference>
<dbReference type="InterPro" id="IPR000700">
    <property type="entry name" value="PAS-assoc_C"/>
</dbReference>
<gene>
    <name evidence="12" type="primary">bvgS_2</name>
    <name evidence="12" type="ORF">LMG26411_03938</name>
</gene>
<keyword evidence="13" id="KW-1185">Reference proteome</keyword>
<feature type="region of interest" description="Disordered" evidence="7">
    <location>
        <begin position="1"/>
        <end position="22"/>
    </location>
</feature>
<dbReference type="SUPFAM" id="SSF55785">
    <property type="entry name" value="PYP-like sensor domain (PAS domain)"/>
    <property type="match status" value="1"/>
</dbReference>
<evidence type="ECO:0000256" key="4">
    <source>
        <dbReference type="ARBA" id="ARBA00022679"/>
    </source>
</evidence>
<dbReference type="SUPFAM" id="SSF47384">
    <property type="entry name" value="Homodimeric domain of signal transducing histidine kinase"/>
    <property type="match status" value="1"/>
</dbReference>
<dbReference type="InterPro" id="IPR004358">
    <property type="entry name" value="Sig_transdc_His_kin-like_C"/>
</dbReference>
<keyword evidence="5" id="KW-0418">Kinase</keyword>
<feature type="domain" description="PAC" evidence="11">
    <location>
        <begin position="95"/>
        <end position="148"/>
    </location>
</feature>
<dbReference type="NCBIfam" id="TIGR00229">
    <property type="entry name" value="sensory_box"/>
    <property type="match status" value="1"/>
</dbReference>
<dbReference type="Proteomes" id="UP000672657">
    <property type="component" value="Unassembled WGS sequence"/>
</dbReference>
<proteinExistence type="predicted"/>
<feature type="modified residue" description="4-aspartylphosphate" evidence="6">
    <location>
        <position position="452"/>
    </location>
</feature>
<dbReference type="EC" id="2.7.13.3" evidence="2"/>
<keyword evidence="4 12" id="KW-0808">Transferase</keyword>
<dbReference type="InterPro" id="IPR001610">
    <property type="entry name" value="PAC"/>
</dbReference>
<feature type="domain" description="Response regulatory" evidence="9">
    <location>
        <begin position="402"/>
        <end position="519"/>
    </location>
</feature>
<dbReference type="Gene3D" id="3.30.565.10">
    <property type="entry name" value="Histidine kinase-like ATPase, C-terminal domain"/>
    <property type="match status" value="1"/>
</dbReference>
<dbReference type="SMART" id="SM00086">
    <property type="entry name" value="PAC"/>
    <property type="match status" value="1"/>
</dbReference>
<dbReference type="SMART" id="SM00091">
    <property type="entry name" value="PAS"/>
    <property type="match status" value="1"/>
</dbReference>
<dbReference type="RefSeq" id="WP_211954942.1">
    <property type="nucleotide sequence ID" value="NZ_CAJPVI010000024.1"/>
</dbReference>
<sequence length="534" mass="58181">MRKPPRDRTENGRPSAPDPGATEAHFRLLADGIPHMISTADAEGRIDYCNRRWTAYTGLSFEQTQAGAWQSAIHPEDLKNNYAGWVDAVAKCQEYEVEYRLRRASDGAYRWHLERGAPLRDADGNIVKWLSSSTDIEDLKQAQASAESANHAKSEFLSSMSHELRNPLNAILGFAQLMASDAQPPTPSQQASLDQILKAGWHLLELINEVLDLARIEAGHASLSPEPVSVVEALQECRAMLEQQALKRAVRMRFHMPDFACFVRADRTRLKQVLLNLLSNAIKYNRDHGTVEVHVAAGDRVRVSVRDTGAGLAPQRLAQLFQPFNRLGHEGGPVEGTGIGLVVAKRLVELMGGAIGAESTAGVGSLFWIELPGARAPELPAGSVETAVPAGAHAEAPASAHTLLYVEDNPANLKLFEQLIARRADVQLITAVNGTLGIELARTALPQVIVMDIHLPDINGIEALLRLREDPTTAHIPVIALSANAMPRDIEKGIQAGFFRYLTKPIRLDELTDALNAALDPPRAAGAREAAQDR</sequence>
<dbReference type="Gene3D" id="1.10.287.130">
    <property type="match status" value="1"/>
</dbReference>
<dbReference type="InterPro" id="IPR013655">
    <property type="entry name" value="PAS_fold_3"/>
</dbReference>
<dbReference type="Gene3D" id="3.30.450.20">
    <property type="entry name" value="PAS domain"/>
    <property type="match status" value="1"/>
</dbReference>
<evidence type="ECO:0000256" key="7">
    <source>
        <dbReference type="SAM" id="MobiDB-lite"/>
    </source>
</evidence>
<accession>A0ABM8TKF2</accession>
<dbReference type="Pfam" id="PF00512">
    <property type="entry name" value="HisKA"/>
    <property type="match status" value="1"/>
</dbReference>
<dbReference type="InterPro" id="IPR011006">
    <property type="entry name" value="CheY-like_superfamily"/>
</dbReference>
<dbReference type="InterPro" id="IPR003594">
    <property type="entry name" value="HATPase_dom"/>
</dbReference>
<name>A0ABM8TKF2_9BURK</name>
<evidence type="ECO:0000259" key="8">
    <source>
        <dbReference type="PROSITE" id="PS50109"/>
    </source>
</evidence>
<keyword evidence="3 6" id="KW-0597">Phosphoprotein</keyword>
<dbReference type="InterPro" id="IPR001789">
    <property type="entry name" value="Sig_transdc_resp-reg_receiver"/>
</dbReference>
<evidence type="ECO:0000256" key="5">
    <source>
        <dbReference type="ARBA" id="ARBA00022777"/>
    </source>
</evidence>
<dbReference type="Pfam" id="PF02518">
    <property type="entry name" value="HATPase_c"/>
    <property type="match status" value="1"/>
</dbReference>
<evidence type="ECO:0000313" key="12">
    <source>
        <dbReference type="EMBL" id="CAG2151391.1"/>
    </source>
</evidence>
<dbReference type="SMART" id="SM00448">
    <property type="entry name" value="REC"/>
    <property type="match status" value="1"/>
</dbReference>
<comment type="catalytic activity">
    <reaction evidence="1">
        <text>ATP + protein L-histidine = ADP + protein N-phospho-L-histidine.</text>
        <dbReference type="EC" id="2.7.13.3"/>
    </reaction>
</comment>
<evidence type="ECO:0000259" key="9">
    <source>
        <dbReference type="PROSITE" id="PS50110"/>
    </source>
</evidence>
<dbReference type="PANTHER" id="PTHR43047:SF72">
    <property type="entry name" value="OSMOSENSING HISTIDINE PROTEIN KINASE SLN1"/>
    <property type="match status" value="1"/>
</dbReference>
<dbReference type="Pfam" id="PF08447">
    <property type="entry name" value="PAS_3"/>
    <property type="match status" value="1"/>
</dbReference>
<dbReference type="InterPro" id="IPR003661">
    <property type="entry name" value="HisK_dim/P_dom"/>
</dbReference>
<evidence type="ECO:0000259" key="11">
    <source>
        <dbReference type="PROSITE" id="PS50113"/>
    </source>
</evidence>
<dbReference type="InterPro" id="IPR005467">
    <property type="entry name" value="His_kinase_dom"/>
</dbReference>
<organism evidence="12 13">
    <name type="scientific">Cupriavidus numazuensis</name>
    <dbReference type="NCBI Taxonomy" id="221992"/>
    <lineage>
        <taxon>Bacteria</taxon>
        <taxon>Pseudomonadati</taxon>
        <taxon>Pseudomonadota</taxon>
        <taxon>Betaproteobacteria</taxon>
        <taxon>Burkholderiales</taxon>
        <taxon>Burkholderiaceae</taxon>
        <taxon>Cupriavidus</taxon>
    </lineage>
</organism>
<dbReference type="SUPFAM" id="SSF55874">
    <property type="entry name" value="ATPase domain of HSP90 chaperone/DNA topoisomerase II/histidine kinase"/>
    <property type="match status" value="1"/>
</dbReference>
<dbReference type="PROSITE" id="PS50109">
    <property type="entry name" value="HIS_KIN"/>
    <property type="match status" value="1"/>
</dbReference>